<evidence type="ECO:0008006" key="3">
    <source>
        <dbReference type="Google" id="ProtNLM"/>
    </source>
</evidence>
<keyword evidence="2" id="KW-1185">Reference proteome</keyword>
<dbReference type="AlphaFoldDB" id="A0A2U8WSF8"/>
<dbReference type="InterPro" id="IPR007460">
    <property type="entry name" value="BrnT_toxin"/>
</dbReference>
<accession>A0A2U8WSF8</accession>
<dbReference type="Proteomes" id="UP000245444">
    <property type="component" value="Chromosome"/>
</dbReference>
<sequence>MLFSYDEPKRQANLAKHGFDFAEFEEAFDFDRYAVLPAKPSHTGRARHKLVGTWYGVTVVMVIVSPLGSEATDIVSVRRADRKERTIYDAL</sequence>
<name>A0A2U8WSF8_9HYPH</name>
<dbReference type="KEGG" id="mtea:DK419_25190"/>
<reference evidence="1 2" key="1">
    <citation type="submission" date="2018-05" db="EMBL/GenBank/DDBJ databases">
        <title>Complete Genome Sequence of Methylobacterium sp. 17Sr1-28.</title>
        <authorList>
            <person name="Srinivasan S."/>
        </authorList>
    </citation>
    <scope>NUCLEOTIDE SEQUENCE [LARGE SCALE GENOMIC DNA]</scope>
    <source>
        <strain evidence="1 2">17Sr1-28</strain>
    </source>
</reference>
<evidence type="ECO:0000313" key="1">
    <source>
        <dbReference type="EMBL" id="AWN49234.1"/>
    </source>
</evidence>
<dbReference type="EMBL" id="CP029553">
    <property type="protein sequence ID" value="AWN49234.1"/>
    <property type="molecule type" value="Genomic_DNA"/>
</dbReference>
<dbReference type="RefSeq" id="WP_109961507.1">
    <property type="nucleotide sequence ID" value="NZ_CP029553.1"/>
</dbReference>
<dbReference type="InterPro" id="IPR038573">
    <property type="entry name" value="BrnT_sf"/>
</dbReference>
<organism evidence="1 2">
    <name type="scientific">Methylobacterium terrae</name>
    <dbReference type="NCBI Taxonomy" id="2202827"/>
    <lineage>
        <taxon>Bacteria</taxon>
        <taxon>Pseudomonadati</taxon>
        <taxon>Pseudomonadota</taxon>
        <taxon>Alphaproteobacteria</taxon>
        <taxon>Hyphomicrobiales</taxon>
        <taxon>Methylobacteriaceae</taxon>
        <taxon>Methylobacterium</taxon>
    </lineage>
</organism>
<evidence type="ECO:0000313" key="2">
    <source>
        <dbReference type="Proteomes" id="UP000245444"/>
    </source>
</evidence>
<dbReference type="Pfam" id="PF04365">
    <property type="entry name" value="BrnT_toxin"/>
    <property type="match status" value="1"/>
</dbReference>
<proteinExistence type="predicted"/>
<gene>
    <name evidence="1" type="ORF">DK419_25190</name>
</gene>
<protein>
    <recommendedName>
        <fullName evidence="3">BrnT family toxin</fullName>
    </recommendedName>
</protein>
<dbReference type="Gene3D" id="3.10.450.530">
    <property type="entry name" value="Ribonuclease toxin, BrnT, of type II toxin-antitoxin system"/>
    <property type="match status" value="1"/>
</dbReference>
<dbReference type="OrthoDB" id="839663at2"/>